<organism evidence="3 4">
    <name type="scientific">Notothenia coriiceps</name>
    <name type="common">black rockcod</name>
    <dbReference type="NCBI Taxonomy" id="8208"/>
    <lineage>
        <taxon>Eukaryota</taxon>
        <taxon>Metazoa</taxon>
        <taxon>Chordata</taxon>
        <taxon>Craniata</taxon>
        <taxon>Vertebrata</taxon>
        <taxon>Euteleostomi</taxon>
        <taxon>Actinopterygii</taxon>
        <taxon>Neopterygii</taxon>
        <taxon>Teleostei</taxon>
        <taxon>Neoteleostei</taxon>
        <taxon>Acanthomorphata</taxon>
        <taxon>Eupercaria</taxon>
        <taxon>Perciformes</taxon>
        <taxon>Notothenioidei</taxon>
        <taxon>Nototheniidae</taxon>
        <taxon>Notothenia</taxon>
    </lineage>
</organism>
<sequence length="504" mass="52721">MEKMSEMEKKLIQTTKEVELLKEGLRESCSQVIVLQQREREREIEREREREIERDKDLSTQALRELEVKVQALVEQGRVQMKRSSSGQLDVQVVPVIQHVIQKAREEADSGEDPSPPSSDSQPPPSEDALQAAVPAPLPPPPPPPPGLTGTPPPPPPPPPVPSPPLLPPGGGTTQLSLTDGSSGLSRTNNARSEHSDHSGFGLDPSSWHLMQTNRTGNRLQHRDGLQKASEGLTLTAAQDQHEDSSVVEVLCVVTGGFLGAGFGGVTGGVGGAFGAVAASTWARIFNHINAAEATVGFVGSVLGGVFGGAFSGAIGGAVCAGGKASGSPFKGKVTKVVWLTIGLATGGAIGGIFGGRVGAEGGAVGSAFGVLCATGLAGSAVGVVKYFCSASEEKSTKAAQMLRKTAHFCETFKPLVTELNTIKNISEGMASSARAQGVAEQSAKTLTSVNLMLKATNDSLPVTDLPQFVSSAEEWAQHGKRITEELEQMNEEGEKMLASLRTF</sequence>
<dbReference type="KEGG" id="ncc:104965300"/>
<keyword evidence="2" id="KW-1133">Transmembrane helix</keyword>
<accession>A0A6I9PNI7</accession>
<feature type="compositionally biased region" description="Pro residues" evidence="1">
    <location>
        <begin position="136"/>
        <end position="168"/>
    </location>
</feature>
<feature type="compositionally biased region" description="Polar residues" evidence="1">
    <location>
        <begin position="180"/>
        <end position="191"/>
    </location>
</feature>
<evidence type="ECO:0000256" key="2">
    <source>
        <dbReference type="SAM" id="Phobius"/>
    </source>
</evidence>
<evidence type="ECO:0000313" key="4">
    <source>
        <dbReference type="RefSeq" id="XP_010792559.1"/>
    </source>
</evidence>
<dbReference type="Proteomes" id="UP000504611">
    <property type="component" value="Unplaced"/>
</dbReference>
<feature type="region of interest" description="Disordered" evidence="1">
    <location>
        <begin position="39"/>
        <end position="58"/>
    </location>
</feature>
<proteinExistence type="predicted"/>
<dbReference type="GO" id="GO:0005884">
    <property type="term" value="C:actin filament"/>
    <property type="evidence" value="ECO:0007669"/>
    <property type="project" value="TreeGrafter"/>
</dbReference>
<dbReference type="PANTHER" id="PTHR45691:SF1">
    <property type="entry name" value="FH2 DOMAIN-CONTAINING PROTEIN 1-RELATED"/>
    <property type="match status" value="1"/>
</dbReference>
<dbReference type="RefSeq" id="XP_010792559.1">
    <property type="nucleotide sequence ID" value="XM_010794257.1"/>
</dbReference>
<evidence type="ECO:0000256" key="1">
    <source>
        <dbReference type="SAM" id="MobiDB-lite"/>
    </source>
</evidence>
<feature type="compositionally biased region" description="Pro residues" evidence="1">
    <location>
        <begin position="114"/>
        <end position="126"/>
    </location>
</feature>
<evidence type="ECO:0000313" key="3">
    <source>
        <dbReference type="Proteomes" id="UP000504611"/>
    </source>
</evidence>
<feature type="transmembrane region" description="Helical" evidence="2">
    <location>
        <begin position="337"/>
        <end position="356"/>
    </location>
</feature>
<keyword evidence="2" id="KW-0812">Transmembrane</keyword>
<dbReference type="GeneID" id="104965300"/>
<dbReference type="AlphaFoldDB" id="A0A6I9PNI7"/>
<keyword evidence="2" id="KW-0472">Membrane</keyword>
<keyword evidence="3" id="KW-1185">Reference proteome</keyword>
<protein>
    <submittedName>
        <fullName evidence="4">Uncharacterized protein</fullName>
    </submittedName>
</protein>
<dbReference type="GO" id="GO:0030041">
    <property type="term" value="P:actin filament polymerization"/>
    <property type="evidence" value="ECO:0007669"/>
    <property type="project" value="TreeGrafter"/>
</dbReference>
<dbReference type="PANTHER" id="PTHR45691">
    <property type="entry name" value="PROTEIN DIAPHANOUS"/>
    <property type="match status" value="1"/>
</dbReference>
<dbReference type="InterPro" id="IPR051412">
    <property type="entry name" value="Formin_Homology_Diaphanous_sf"/>
</dbReference>
<reference evidence="4" key="1">
    <citation type="submission" date="2025-08" db="UniProtKB">
        <authorList>
            <consortium name="RefSeq"/>
        </authorList>
    </citation>
    <scope>IDENTIFICATION</scope>
    <source>
        <tissue evidence="4">Muscle</tissue>
    </source>
</reference>
<name>A0A6I9PNI7_9TELE</name>
<feature type="region of interest" description="Disordered" evidence="1">
    <location>
        <begin position="104"/>
        <end position="210"/>
    </location>
</feature>
<feature type="transmembrane region" description="Helical" evidence="2">
    <location>
        <begin position="368"/>
        <end position="389"/>
    </location>
</feature>
<gene>
    <name evidence="4" type="primary">LOC104965300</name>
</gene>
<dbReference type="OrthoDB" id="8960578at2759"/>